<sequence>MKYLRISNISEYEDFIKFSSERRATNLKFLRLAALSCLVIFFSLDRGFFRKLIRILERSQIFWKKSRVLEE</sequence>
<accession>A0A2N0B3N7</accession>
<dbReference type="EMBL" id="NPEF01000371">
    <property type="protein sequence ID" value="PJZ91118.1"/>
    <property type="molecule type" value="Genomic_DNA"/>
</dbReference>
<keyword evidence="1" id="KW-1133">Transmembrane helix</keyword>
<proteinExistence type="predicted"/>
<reference evidence="2" key="1">
    <citation type="submission" date="2017-07" db="EMBL/GenBank/DDBJ databases">
        <title>Leptospira spp. isolated from tropical soils.</title>
        <authorList>
            <person name="Thibeaux R."/>
            <person name="Iraola G."/>
            <person name="Ferres I."/>
            <person name="Bierque E."/>
            <person name="Girault D."/>
            <person name="Soupe-Gilbert M.-E."/>
            <person name="Picardeau M."/>
            <person name="Goarant C."/>
        </authorList>
    </citation>
    <scope>NUCLEOTIDE SEQUENCE [LARGE SCALE GENOMIC DNA]</scope>
    <source>
        <strain evidence="2">ATI7-C-A5</strain>
    </source>
</reference>
<evidence type="ECO:0000313" key="2">
    <source>
        <dbReference type="EMBL" id="PJZ91118.1"/>
    </source>
</evidence>
<feature type="transmembrane region" description="Helical" evidence="1">
    <location>
        <begin position="29"/>
        <end position="49"/>
    </location>
</feature>
<keyword evidence="1" id="KW-0472">Membrane</keyword>
<comment type="caution">
    <text evidence="2">The sequence shown here is derived from an EMBL/GenBank/DDBJ whole genome shotgun (WGS) entry which is preliminary data.</text>
</comment>
<gene>
    <name evidence="2" type="ORF">CH379_20450</name>
</gene>
<evidence type="ECO:0000256" key="1">
    <source>
        <dbReference type="SAM" id="Phobius"/>
    </source>
</evidence>
<organism evidence="2">
    <name type="scientific">Leptospira ellisii</name>
    <dbReference type="NCBI Taxonomy" id="2023197"/>
    <lineage>
        <taxon>Bacteria</taxon>
        <taxon>Pseudomonadati</taxon>
        <taxon>Spirochaetota</taxon>
        <taxon>Spirochaetia</taxon>
        <taxon>Leptospirales</taxon>
        <taxon>Leptospiraceae</taxon>
        <taxon>Leptospira</taxon>
    </lineage>
</organism>
<protein>
    <submittedName>
        <fullName evidence="2">Uncharacterized protein</fullName>
    </submittedName>
</protein>
<keyword evidence="1" id="KW-0812">Transmembrane</keyword>
<name>A0A2N0B3N7_9LEPT</name>
<dbReference type="AlphaFoldDB" id="A0A2N0B3N7"/>